<evidence type="ECO:0000313" key="1">
    <source>
        <dbReference type="EMBL" id="CAG7900953.1"/>
    </source>
</evidence>
<protein>
    <submittedName>
        <fullName evidence="1">Uncharacterized protein</fullName>
    </submittedName>
</protein>
<dbReference type="EMBL" id="LS974623">
    <property type="protein sequence ID" value="CAG7900953.1"/>
    <property type="molecule type" value="Genomic_DNA"/>
</dbReference>
<accession>A0A8D9M745</accession>
<dbReference type="AlphaFoldDB" id="A0A8D9M745"/>
<proteinExistence type="predicted"/>
<dbReference type="Gramene" id="A07p05970.2_BraZ1">
    <property type="protein sequence ID" value="A07p05970.2_BraZ1.CDS"/>
    <property type="gene ID" value="A07g05970.2_BraZ1"/>
</dbReference>
<organism evidence="1 2">
    <name type="scientific">Brassica campestris</name>
    <name type="common">Field mustard</name>
    <dbReference type="NCBI Taxonomy" id="3711"/>
    <lineage>
        <taxon>Eukaryota</taxon>
        <taxon>Viridiplantae</taxon>
        <taxon>Streptophyta</taxon>
        <taxon>Embryophyta</taxon>
        <taxon>Tracheophyta</taxon>
        <taxon>Spermatophyta</taxon>
        <taxon>Magnoliopsida</taxon>
        <taxon>eudicotyledons</taxon>
        <taxon>Gunneridae</taxon>
        <taxon>Pentapetalae</taxon>
        <taxon>rosids</taxon>
        <taxon>malvids</taxon>
        <taxon>Brassicales</taxon>
        <taxon>Brassicaceae</taxon>
        <taxon>Brassiceae</taxon>
        <taxon>Brassica</taxon>
    </lineage>
</organism>
<gene>
    <name evidence="1" type="ORF">BRAPAZ1V2_A07P05970.2</name>
</gene>
<sequence>GLVKVYRKANPLVKGKPGQPLTINQFDLTDRRRCLLEKPLASTEVRRQWLSGGGQTAAGYDVSGERGNRRRFLEVCRGAWSSRADGGKTSGGSSGFVRAPIAVWSMSMASPLREKHDGGLACTRL</sequence>
<name>A0A8D9M745_BRACM</name>
<evidence type="ECO:0000313" key="2">
    <source>
        <dbReference type="Proteomes" id="UP000694005"/>
    </source>
</evidence>
<feature type="non-terminal residue" evidence="1">
    <location>
        <position position="125"/>
    </location>
</feature>
<reference evidence="1 2" key="1">
    <citation type="submission" date="2021-07" db="EMBL/GenBank/DDBJ databases">
        <authorList>
            <consortium name="Genoscope - CEA"/>
            <person name="William W."/>
        </authorList>
    </citation>
    <scope>NUCLEOTIDE SEQUENCE [LARGE SCALE GENOMIC DNA]</scope>
</reference>
<dbReference type="Proteomes" id="UP000694005">
    <property type="component" value="Chromosome A07"/>
</dbReference>